<dbReference type="AlphaFoldDB" id="A0A2P2J4Q8"/>
<reference evidence="1" key="1">
    <citation type="submission" date="2018-02" db="EMBL/GenBank/DDBJ databases">
        <title>Rhizophora mucronata_Transcriptome.</title>
        <authorList>
            <person name="Meera S.P."/>
            <person name="Sreeshan A."/>
            <person name="Augustine A."/>
        </authorList>
    </citation>
    <scope>NUCLEOTIDE SEQUENCE</scope>
    <source>
        <tissue evidence="1">Leaf</tissue>
    </source>
</reference>
<proteinExistence type="predicted"/>
<evidence type="ECO:0000313" key="1">
    <source>
        <dbReference type="EMBL" id="MBW88468.1"/>
    </source>
</evidence>
<protein>
    <submittedName>
        <fullName evidence="1">Uncharacterized protein</fullName>
    </submittedName>
</protein>
<dbReference type="EMBL" id="GGEC01007985">
    <property type="protein sequence ID" value="MBW88468.1"/>
    <property type="molecule type" value="Transcribed_RNA"/>
</dbReference>
<organism evidence="1">
    <name type="scientific">Rhizophora mucronata</name>
    <name type="common">Asiatic mangrove</name>
    <dbReference type="NCBI Taxonomy" id="61149"/>
    <lineage>
        <taxon>Eukaryota</taxon>
        <taxon>Viridiplantae</taxon>
        <taxon>Streptophyta</taxon>
        <taxon>Embryophyta</taxon>
        <taxon>Tracheophyta</taxon>
        <taxon>Spermatophyta</taxon>
        <taxon>Magnoliopsida</taxon>
        <taxon>eudicotyledons</taxon>
        <taxon>Gunneridae</taxon>
        <taxon>Pentapetalae</taxon>
        <taxon>rosids</taxon>
        <taxon>fabids</taxon>
        <taxon>Malpighiales</taxon>
        <taxon>Rhizophoraceae</taxon>
        <taxon>Rhizophora</taxon>
    </lineage>
</organism>
<accession>A0A2P2J4Q8</accession>
<name>A0A2P2J4Q8_RHIMU</name>
<sequence>MEVGKAHKVLGQRCWVLESQTNPSSQIFFFFA</sequence>